<name>A0A7U9JBF6_GEOTM</name>
<proteinExistence type="predicted"/>
<dbReference type="EMBL" id="AYSF01000043">
    <property type="protein sequence ID" value="ESU72482.1"/>
    <property type="molecule type" value="Genomic_DNA"/>
</dbReference>
<organism evidence="1 2">
    <name type="scientific">Geobacillus thermopakistaniensis (strain MAS1)</name>
    <dbReference type="NCBI Taxonomy" id="1408282"/>
    <lineage>
        <taxon>Bacteria</taxon>
        <taxon>Bacillati</taxon>
        <taxon>Bacillota</taxon>
        <taxon>Bacilli</taxon>
        <taxon>Bacillales</taxon>
        <taxon>Anoxybacillaceae</taxon>
        <taxon>Geobacillus</taxon>
    </lineage>
</organism>
<accession>A0A7U9JBF6</accession>
<sequence length="46" mass="5016">MSGQLALAVFTKIIKMRPERMPGFFNLVGRARVISIKSAAKVHSSA</sequence>
<evidence type="ECO:0000313" key="2">
    <source>
        <dbReference type="Proteomes" id="UP000018339"/>
    </source>
</evidence>
<dbReference type="AlphaFoldDB" id="A0A7U9JBF6"/>
<dbReference type="Proteomes" id="UP000018339">
    <property type="component" value="Unassembled WGS sequence"/>
</dbReference>
<evidence type="ECO:0000313" key="1">
    <source>
        <dbReference type="EMBL" id="ESU72482.1"/>
    </source>
</evidence>
<gene>
    <name evidence="1" type="ORF">T260_08045</name>
</gene>
<keyword evidence="2" id="KW-1185">Reference proteome</keyword>
<comment type="caution">
    <text evidence="1">The sequence shown here is derived from an EMBL/GenBank/DDBJ whole genome shotgun (WGS) entry which is preliminary data.</text>
</comment>
<protein>
    <submittedName>
        <fullName evidence="1">Uncharacterized protein</fullName>
    </submittedName>
</protein>
<reference evidence="1 2" key="1">
    <citation type="journal article" date="2014" name="Genome Announc.">
        <title>Draft Genome Sequence of Geobacillus thermopakistaniensis Strain MAS1.</title>
        <authorList>
            <person name="Siddiqui M.A."/>
            <person name="Rashid N."/>
            <person name="Ayyampalayam S."/>
            <person name="Whitman W.B."/>
        </authorList>
    </citation>
    <scope>NUCLEOTIDE SEQUENCE [LARGE SCALE GENOMIC DNA]</scope>
    <source>
        <strain evidence="1 2">MAS1</strain>
    </source>
</reference>